<gene>
    <name evidence="2" type="ORF">CFBP1159_26850</name>
</gene>
<dbReference type="SUPFAM" id="SSF56349">
    <property type="entry name" value="DNA breaking-rejoining enzymes"/>
    <property type="match status" value="1"/>
</dbReference>
<evidence type="ECO:0008006" key="3">
    <source>
        <dbReference type="Google" id="ProtNLM"/>
    </source>
</evidence>
<dbReference type="GO" id="GO:0006310">
    <property type="term" value="P:DNA recombination"/>
    <property type="evidence" value="ECO:0007669"/>
    <property type="project" value="UniProtKB-KW"/>
</dbReference>
<dbReference type="Proteomes" id="UP000835243">
    <property type="component" value="Chromosome"/>
</dbReference>
<sequence length="145" mass="15918">MTCSSVKRFFTSNLLGGRELDSKLGCYSKSGGRRPEQRCLLVTQTGTRLARSTLKTAWQRLITAAIEAGVIAEESRFTLHGLKHRGITDTRGTRAHKQDAAGHVTPQMTHRYDHELQVIPPPALPTEQVVAEALAFADLAKPSEP</sequence>
<dbReference type="GO" id="GO:0015074">
    <property type="term" value="P:DNA integration"/>
    <property type="evidence" value="ECO:0007669"/>
    <property type="project" value="InterPro"/>
</dbReference>
<reference evidence="2" key="1">
    <citation type="submission" date="2021-02" db="EMBL/GenBank/DDBJ databases">
        <authorList>
            <person name="Pothier F. J."/>
        </authorList>
    </citation>
    <scope>NUCLEOTIDE SEQUENCE</scope>
    <source>
        <strain evidence="2">CFBP 1159</strain>
    </source>
</reference>
<proteinExistence type="predicted"/>
<evidence type="ECO:0000256" key="1">
    <source>
        <dbReference type="ARBA" id="ARBA00023172"/>
    </source>
</evidence>
<dbReference type="AlphaFoldDB" id="A0A8D6Y937"/>
<dbReference type="EMBL" id="HG992341">
    <property type="protein sequence ID" value="CAE6792736.1"/>
    <property type="molecule type" value="Genomic_DNA"/>
</dbReference>
<name>A0A8D6Y937_9XANT</name>
<dbReference type="InterPro" id="IPR013762">
    <property type="entry name" value="Integrase-like_cat_sf"/>
</dbReference>
<keyword evidence="1" id="KW-0233">DNA recombination</keyword>
<dbReference type="GO" id="GO:0003677">
    <property type="term" value="F:DNA binding"/>
    <property type="evidence" value="ECO:0007669"/>
    <property type="project" value="InterPro"/>
</dbReference>
<dbReference type="InterPro" id="IPR011010">
    <property type="entry name" value="DNA_brk_join_enz"/>
</dbReference>
<dbReference type="Gene3D" id="1.10.443.10">
    <property type="entry name" value="Intergrase catalytic core"/>
    <property type="match status" value="1"/>
</dbReference>
<evidence type="ECO:0000313" key="2">
    <source>
        <dbReference type="EMBL" id="CAE6792736.1"/>
    </source>
</evidence>
<protein>
    <recommendedName>
        <fullName evidence="3">Integrase</fullName>
    </recommendedName>
</protein>
<dbReference type="EMBL" id="HG992341">
    <property type="protein sequence ID" value="CAE6792711.1"/>
    <property type="molecule type" value="Genomic_DNA"/>
</dbReference>
<organism evidence="2">
    <name type="scientific">Xanthomonas arboricola pv. corylina</name>
    <dbReference type="NCBI Taxonomy" id="487821"/>
    <lineage>
        <taxon>Bacteria</taxon>
        <taxon>Pseudomonadati</taxon>
        <taxon>Pseudomonadota</taxon>
        <taxon>Gammaproteobacteria</taxon>
        <taxon>Lysobacterales</taxon>
        <taxon>Lysobacteraceae</taxon>
        <taxon>Xanthomonas</taxon>
    </lineage>
</organism>
<accession>A0A8D6Y937</accession>